<keyword evidence="3" id="KW-1185">Reference proteome</keyword>
<keyword evidence="1" id="KW-0812">Transmembrane</keyword>
<proteinExistence type="predicted"/>
<evidence type="ECO:0000313" key="3">
    <source>
        <dbReference type="Proteomes" id="UP001304298"/>
    </source>
</evidence>
<keyword evidence="1" id="KW-1133">Transmembrane helix</keyword>
<evidence type="ECO:0000256" key="1">
    <source>
        <dbReference type="SAM" id="Phobius"/>
    </source>
</evidence>
<sequence length="74" mass="7749">MHHQATRRALAATYAIVAAIQLYLAVTTGAGWAWTLTALCATVAAGFGAAFLHGRRAARAAAADPDLVREFDHA</sequence>
<dbReference type="Proteomes" id="UP001304298">
    <property type="component" value="Unassembled WGS sequence"/>
</dbReference>
<comment type="caution">
    <text evidence="2">The sequence shown here is derived from an EMBL/GenBank/DDBJ whole genome shotgun (WGS) entry which is preliminary data.</text>
</comment>
<protein>
    <submittedName>
        <fullName evidence="2">Uncharacterized protein</fullName>
    </submittedName>
</protein>
<reference evidence="2 3" key="1">
    <citation type="submission" date="2023-12" db="EMBL/GenBank/DDBJ databases">
        <title>Amycolatopsis sp. V23-08.</title>
        <authorList>
            <person name="Somphong A."/>
        </authorList>
    </citation>
    <scope>NUCLEOTIDE SEQUENCE [LARGE SCALE GENOMIC DNA]</scope>
    <source>
        <strain evidence="2 3">V23-08</strain>
    </source>
</reference>
<feature type="transmembrane region" description="Helical" evidence="1">
    <location>
        <begin position="9"/>
        <end position="26"/>
    </location>
</feature>
<evidence type="ECO:0000313" key="2">
    <source>
        <dbReference type="EMBL" id="MEA5362811.1"/>
    </source>
</evidence>
<dbReference type="EMBL" id="JAYFSI010000006">
    <property type="protein sequence ID" value="MEA5362811.1"/>
    <property type="molecule type" value="Genomic_DNA"/>
</dbReference>
<feature type="transmembrane region" description="Helical" evidence="1">
    <location>
        <begin position="32"/>
        <end position="52"/>
    </location>
</feature>
<organism evidence="2 3">
    <name type="scientific">Amycolatopsis heterodermiae</name>
    <dbReference type="NCBI Taxonomy" id="3110235"/>
    <lineage>
        <taxon>Bacteria</taxon>
        <taxon>Bacillati</taxon>
        <taxon>Actinomycetota</taxon>
        <taxon>Actinomycetes</taxon>
        <taxon>Pseudonocardiales</taxon>
        <taxon>Pseudonocardiaceae</taxon>
        <taxon>Amycolatopsis</taxon>
    </lineage>
</organism>
<dbReference type="RefSeq" id="WP_323330574.1">
    <property type="nucleotide sequence ID" value="NZ_JAYFSI010000006.1"/>
</dbReference>
<name>A0ABU5RC77_9PSEU</name>
<keyword evidence="1" id="KW-0472">Membrane</keyword>
<accession>A0ABU5RC77</accession>
<gene>
    <name evidence="2" type="ORF">VA596_24975</name>
</gene>